<dbReference type="Pfam" id="PF02016">
    <property type="entry name" value="Peptidase_S66"/>
    <property type="match status" value="1"/>
</dbReference>
<dbReference type="InterPro" id="IPR040449">
    <property type="entry name" value="Peptidase_S66_N"/>
</dbReference>
<feature type="domain" description="LD-carboxypeptidase C-terminal" evidence="8">
    <location>
        <begin position="182"/>
        <end position="298"/>
    </location>
</feature>
<dbReference type="EC" id="3.4.17.13" evidence="9"/>
<dbReference type="InterPro" id="IPR027478">
    <property type="entry name" value="LdcA_N"/>
</dbReference>
<organism evidence="9 10">
    <name type="scientific">Megamonas hypermegale</name>
    <dbReference type="NCBI Taxonomy" id="158847"/>
    <lineage>
        <taxon>Bacteria</taxon>
        <taxon>Bacillati</taxon>
        <taxon>Bacillota</taxon>
        <taxon>Negativicutes</taxon>
        <taxon>Selenomonadales</taxon>
        <taxon>Selenomonadaceae</taxon>
        <taxon>Megamonas</taxon>
    </lineage>
</organism>
<evidence type="ECO:0000256" key="3">
    <source>
        <dbReference type="ARBA" id="ARBA00022670"/>
    </source>
</evidence>
<evidence type="ECO:0000313" key="9">
    <source>
        <dbReference type="EMBL" id="SNU96257.1"/>
    </source>
</evidence>
<dbReference type="EMBL" id="LT906446">
    <property type="protein sequence ID" value="SNU96257.1"/>
    <property type="molecule type" value="Genomic_DNA"/>
</dbReference>
<gene>
    <name evidence="9" type="ORF">SAMEA4364220_00553</name>
</gene>
<evidence type="ECO:0000259" key="8">
    <source>
        <dbReference type="Pfam" id="PF17676"/>
    </source>
</evidence>
<feature type="active site" description="Nucleophile" evidence="6">
    <location>
        <position position="113"/>
    </location>
</feature>
<keyword evidence="4 9" id="KW-0378">Hydrolase</keyword>
<dbReference type="Gene3D" id="3.50.30.60">
    <property type="entry name" value="LD-carboxypeptidase A C-terminal domain-like"/>
    <property type="match status" value="1"/>
</dbReference>
<dbReference type="GeneID" id="78506584"/>
<dbReference type="GO" id="GO:0008236">
    <property type="term" value="F:serine-type peptidase activity"/>
    <property type="evidence" value="ECO:0007669"/>
    <property type="project" value="UniProtKB-KW"/>
</dbReference>
<dbReference type="OrthoDB" id="9807329at2"/>
<evidence type="ECO:0000256" key="5">
    <source>
        <dbReference type="ARBA" id="ARBA00022825"/>
    </source>
</evidence>
<dbReference type="CDD" id="cd07025">
    <property type="entry name" value="Peptidase_S66"/>
    <property type="match status" value="1"/>
</dbReference>
<protein>
    <submittedName>
        <fullName evidence="9">Murein tetrapeptide carboxypeptidase</fullName>
        <ecNumber evidence="9">3.4.17.13</ecNumber>
    </submittedName>
</protein>
<proteinExistence type="inferred from homology"/>
<evidence type="ECO:0000256" key="1">
    <source>
        <dbReference type="ARBA" id="ARBA00010233"/>
    </source>
</evidence>
<feature type="active site" description="Charge relay system" evidence="6">
    <location>
        <position position="212"/>
    </location>
</feature>
<comment type="similarity">
    <text evidence="1">Belongs to the peptidase S66 family.</text>
</comment>
<dbReference type="Proteomes" id="UP000215383">
    <property type="component" value="Chromosome 1"/>
</dbReference>
<evidence type="ECO:0000256" key="6">
    <source>
        <dbReference type="PIRSR" id="PIRSR028757-1"/>
    </source>
</evidence>
<dbReference type="RefSeq" id="WP_027890865.1">
    <property type="nucleotide sequence ID" value="NZ_CALXYH010000028.1"/>
</dbReference>
<dbReference type="Pfam" id="PF17676">
    <property type="entry name" value="Peptidase_S66C"/>
    <property type="match status" value="1"/>
</dbReference>
<evidence type="ECO:0000256" key="4">
    <source>
        <dbReference type="ARBA" id="ARBA00022801"/>
    </source>
</evidence>
<keyword evidence="10" id="KW-1185">Reference proteome</keyword>
<dbReference type="SUPFAM" id="SSF52317">
    <property type="entry name" value="Class I glutamine amidotransferase-like"/>
    <property type="match status" value="1"/>
</dbReference>
<evidence type="ECO:0000313" key="10">
    <source>
        <dbReference type="Proteomes" id="UP000215383"/>
    </source>
</evidence>
<dbReference type="InterPro" id="IPR029062">
    <property type="entry name" value="Class_I_gatase-like"/>
</dbReference>
<evidence type="ECO:0000259" key="7">
    <source>
        <dbReference type="Pfam" id="PF02016"/>
    </source>
</evidence>
<keyword evidence="5" id="KW-0720">Serine protease</keyword>
<keyword evidence="3" id="KW-0645">Protease</keyword>
<accession>A0A239TF23</accession>
<dbReference type="InterPro" id="IPR040921">
    <property type="entry name" value="Peptidase_S66C"/>
</dbReference>
<feature type="domain" description="LD-carboxypeptidase N-terminal" evidence="7">
    <location>
        <begin position="17"/>
        <end position="133"/>
    </location>
</feature>
<dbReference type="PIRSF" id="PIRSF028757">
    <property type="entry name" value="LD-carboxypeptidase"/>
    <property type="match status" value="1"/>
</dbReference>
<dbReference type="InterPro" id="IPR027461">
    <property type="entry name" value="Carboxypeptidase_A_C_sf"/>
</dbReference>
<reference evidence="9 10" key="1">
    <citation type="submission" date="2017-06" db="EMBL/GenBank/DDBJ databases">
        <authorList>
            <consortium name="Pathogen Informatics"/>
        </authorList>
    </citation>
    <scope>NUCLEOTIDE SEQUENCE [LARGE SCALE GENOMIC DNA]</scope>
    <source>
        <strain evidence="9 10">NCTC10570</strain>
    </source>
</reference>
<keyword evidence="2 9" id="KW-0121">Carboxypeptidase</keyword>
<feature type="active site" description="Charge relay system" evidence="6">
    <location>
        <position position="283"/>
    </location>
</feature>
<dbReference type="PANTHER" id="PTHR30237:SF2">
    <property type="entry name" value="MUREIN TETRAPEPTIDE CARBOXYPEPTIDASE"/>
    <property type="match status" value="1"/>
</dbReference>
<dbReference type="AlphaFoldDB" id="A0A239TF23"/>
<dbReference type="Gene3D" id="3.40.50.10740">
    <property type="entry name" value="Class I glutamine amidotransferase-like"/>
    <property type="match status" value="1"/>
</dbReference>
<dbReference type="SUPFAM" id="SSF141986">
    <property type="entry name" value="LD-carboxypeptidase A C-terminal domain-like"/>
    <property type="match status" value="1"/>
</dbReference>
<sequence length="317" mass="35025">MINPRHKGKVLQSGSCIGIVAPASACENFDYTAGIKLLHEWGYTTKLSTTLTANEGYLAGSDKLRADELNKFFADKEVDAILCFGGGYGCTRILDYLDYQLIRQNPKLLVGFSDVTALHTAIGQKSRLVTIHGPMLKSLSQNPTKYTIASFCRGLCSSLPIGAFPIPKKYKMQGFYPGNAFGRLIGGNLSVIAAMCGTPYELKGDNSILFLEDVGEEAYAIDRMLQQLWQNGLLKNIKGLIFGQFTHCTPTKQSKYEFTVKEVLMQYARLAKVPTIYGFPAGHEKTNAFLPLGVNAKININDEHVEFFISEAHCKIR</sequence>
<name>A0A239TF23_9FIRM</name>
<evidence type="ECO:0000256" key="2">
    <source>
        <dbReference type="ARBA" id="ARBA00022645"/>
    </source>
</evidence>
<dbReference type="eggNOG" id="COG1619">
    <property type="taxonomic scope" value="Bacteria"/>
</dbReference>
<dbReference type="GO" id="GO:0006508">
    <property type="term" value="P:proteolysis"/>
    <property type="evidence" value="ECO:0007669"/>
    <property type="project" value="UniProtKB-KW"/>
</dbReference>
<dbReference type="GO" id="GO:0106415">
    <property type="term" value="F:muramoyltetrapeptide carboxypeptidase activity"/>
    <property type="evidence" value="ECO:0007669"/>
    <property type="project" value="UniProtKB-EC"/>
</dbReference>
<dbReference type="PANTHER" id="PTHR30237">
    <property type="entry name" value="MURAMOYLTETRAPEPTIDE CARBOXYPEPTIDASE"/>
    <property type="match status" value="1"/>
</dbReference>
<dbReference type="InterPro" id="IPR003507">
    <property type="entry name" value="S66_fam"/>
</dbReference>